<dbReference type="GeneTree" id="ENSGT00940000155217"/>
<keyword evidence="1" id="KW-0723">Serine/threonine-protein kinase</keyword>
<keyword evidence="3" id="KW-0547">Nucleotide-binding</keyword>
<keyword evidence="4" id="KW-0418">Kinase</keyword>
<name>A0A672VC64_STRHB</name>
<feature type="domain" description="Protein kinase C-terminal" evidence="6">
    <location>
        <begin position="14"/>
        <end position="48"/>
    </location>
</feature>
<evidence type="ECO:0000256" key="2">
    <source>
        <dbReference type="ARBA" id="ARBA00022679"/>
    </source>
</evidence>
<keyword evidence="2" id="KW-0808">Transferase</keyword>
<dbReference type="GO" id="GO:0005524">
    <property type="term" value="F:ATP binding"/>
    <property type="evidence" value="ECO:0007669"/>
    <property type="project" value="UniProtKB-KW"/>
</dbReference>
<evidence type="ECO:0000256" key="5">
    <source>
        <dbReference type="ARBA" id="ARBA00022840"/>
    </source>
</evidence>
<evidence type="ECO:0000313" key="7">
    <source>
        <dbReference type="Ensembl" id="ENSSHBP00005024049.1"/>
    </source>
</evidence>
<keyword evidence="5" id="KW-0067">ATP-binding</keyword>
<dbReference type="Gene3D" id="3.30.200.20">
    <property type="entry name" value="Phosphorylase Kinase, domain 1"/>
    <property type="match status" value="1"/>
</dbReference>
<reference evidence="7" key="3">
    <citation type="submission" date="2025-09" db="UniProtKB">
        <authorList>
            <consortium name="Ensembl"/>
        </authorList>
    </citation>
    <scope>IDENTIFICATION</scope>
</reference>
<reference evidence="7 8" key="1">
    <citation type="submission" date="2019-11" db="EMBL/GenBank/DDBJ databases">
        <title>Strigops habroptila (kakapo) genome, bStrHab1, primary haplotype, v2.</title>
        <authorList>
            <person name="Jarvis E.D."/>
            <person name="Howard J."/>
            <person name="Rhie A."/>
            <person name="Phillippy A."/>
            <person name="Korlach J."/>
            <person name="Digby A."/>
            <person name="Iorns D."/>
            <person name="Eason D."/>
            <person name="Robertson B."/>
            <person name="Raemaekers T."/>
            <person name="Howe K."/>
            <person name="Lewin H."/>
            <person name="Damas J."/>
            <person name="Hastie A."/>
            <person name="Tracey A."/>
            <person name="Chow W."/>
            <person name="Fedrigo O."/>
        </authorList>
    </citation>
    <scope>NUCLEOTIDE SEQUENCE [LARGE SCALE GENOMIC DNA]</scope>
</reference>
<dbReference type="AlphaFoldDB" id="A0A672VC64"/>
<reference evidence="7" key="2">
    <citation type="submission" date="2025-08" db="UniProtKB">
        <authorList>
            <consortium name="Ensembl"/>
        </authorList>
    </citation>
    <scope>IDENTIFICATION</scope>
</reference>
<evidence type="ECO:0000259" key="6">
    <source>
        <dbReference type="Pfam" id="PF00433"/>
    </source>
</evidence>
<dbReference type="GO" id="GO:0004674">
    <property type="term" value="F:protein serine/threonine kinase activity"/>
    <property type="evidence" value="ECO:0007669"/>
    <property type="project" value="UniProtKB-KW"/>
</dbReference>
<proteinExistence type="predicted"/>
<dbReference type="FunFam" id="3.30.200.20:FF:000103">
    <property type="entry name" value="Protein kinase C"/>
    <property type="match status" value="1"/>
</dbReference>
<dbReference type="InParanoid" id="A0A672VC64"/>
<organism evidence="7 8">
    <name type="scientific">Strigops habroptila</name>
    <name type="common">Kakapo</name>
    <dbReference type="NCBI Taxonomy" id="2489341"/>
    <lineage>
        <taxon>Eukaryota</taxon>
        <taxon>Metazoa</taxon>
        <taxon>Chordata</taxon>
        <taxon>Craniata</taxon>
        <taxon>Vertebrata</taxon>
        <taxon>Euteleostomi</taxon>
        <taxon>Archelosauria</taxon>
        <taxon>Archosauria</taxon>
        <taxon>Dinosauria</taxon>
        <taxon>Saurischia</taxon>
        <taxon>Theropoda</taxon>
        <taxon>Coelurosauria</taxon>
        <taxon>Aves</taxon>
        <taxon>Neognathae</taxon>
        <taxon>Neoaves</taxon>
        <taxon>Telluraves</taxon>
        <taxon>Australaves</taxon>
        <taxon>Psittaciformes</taxon>
        <taxon>Psittacidae</taxon>
        <taxon>Strigops</taxon>
    </lineage>
</organism>
<sequence>YFCSSERKCGRNAENFDRFFTRHPPVLTPPDQEVIRNIDQSEFEGFSFVNSEFFKPEAKS</sequence>
<keyword evidence="8" id="KW-1185">Reference proteome</keyword>
<dbReference type="Ensembl" id="ENSSHBT00005028608.1">
    <property type="protein sequence ID" value="ENSSHBP00005024049.1"/>
    <property type="gene ID" value="ENSSHBG00005020056.1"/>
</dbReference>
<evidence type="ECO:0000256" key="4">
    <source>
        <dbReference type="ARBA" id="ARBA00022777"/>
    </source>
</evidence>
<accession>A0A672VC64</accession>
<protein>
    <recommendedName>
        <fullName evidence="6">Protein kinase C-terminal domain-containing protein</fullName>
    </recommendedName>
</protein>
<evidence type="ECO:0000256" key="1">
    <source>
        <dbReference type="ARBA" id="ARBA00022527"/>
    </source>
</evidence>
<dbReference type="OMA" id="HIDCGKG"/>
<dbReference type="Proteomes" id="UP000472266">
    <property type="component" value="Chromosome 5"/>
</dbReference>
<dbReference type="InterPro" id="IPR017892">
    <property type="entry name" value="Pkinase_C"/>
</dbReference>
<evidence type="ECO:0000313" key="8">
    <source>
        <dbReference type="Proteomes" id="UP000472266"/>
    </source>
</evidence>
<dbReference type="Pfam" id="PF00433">
    <property type="entry name" value="Pkinase_C"/>
    <property type="match status" value="1"/>
</dbReference>
<evidence type="ECO:0000256" key="3">
    <source>
        <dbReference type="ARBA" id="ARBA00022741"/>
    </source>
</evidence>